<accession>A0ABD2IGF0</accession>
<dbReference type="CDD" id="cd17039">
    <property type="entry name" value="Ubl_ubiquitin_like"/>
    <property type="match status" value="1"/>
</dbReference>
<protein>
    <submittedName>
        <fullName evidence="3">Uncharacterized protein</fullName>
    </submittedName>
</protein>
<dbReference type="Gene3D" id="3.10.20.90">
    <property type="entry name" value="Phosphatidylinositol 3-kinase Catalytic Subunit, Chain A, domain 1"/>
    <property type="match status" value="2"/>
</dbReference>
<keyword evidence="2" id="KW-0732">Signal</keyword>
<organism evidence="3 4">
    <name type="scientific">Heterodera trifolii</name>
    <dbReference type="NCBI Taxonomy" id="157864"/>
    <lineage>
        <taxon>Eukaryota</taxon>
        <taxon>Metazoa</taxon>
        <taxon>Ecdysozoa</taxon>
        <taxon>Nematoda</taxon>
        <taxon>Chromadorea</taxon>
        <taxon>Rhabditida</taxon>
        <taxon>Tylenchina</taxon>
        <taxon>Tylenchomorpha</taxon>
        <taxon>Tylenchoidea</taxon>
        <taxon>Heteroderidae</taxon>
        <taxon>Heteroderinae</taxon>
        <taxon>Heterodera</taxon>
    </lineage>
</organism>
<dbReference type="InterPro" id="IPR029071">
    <property type="entry name" value="Ubiquitin-like_domsf"/>
</dbReference>
<dbReference type="SUPFAM" id="SSF54236">
    <property type="entry name" value="Ubiquitin-like"/>
    <property type="match status" value="2"/>
</dbReference>
<evidence type="ECO:0000313" key="3">
    <source>
        <dbReference type="EMBL" id="KAL3075263.1"/>
    </source>
</evidence>
<evidence type="ECO:0000313" key="4">
    <source>
        <dbReference type="Proteomes" id="UP001620626"/>
    </source>
</evidence>
<proteinExistence type="predicted"/>
<dbReference type="AlphaFoldDB" id="A0ABD2IGF0"/>
<dbReference type="EMBL" id="JBICBT010001281">
    <property type="protein sequence ID" value="KAL3075263.1"/>
    <property type="molecule type" value="Genomic_DNA"/>
</dbReference>
<feature type="coiled-coil region" evidence="1">
    <location>
        <begin position="51"/>
        <end position="120"/>
    </location>
</feature>
<sequence>MNQFCFVGICAGLAMLMLMIMPSSIADDKFTIYVKGEKEAIVYVKKTDTVLKVKEKIVENLKENINEEIDIIKEKLSEANAKETEIIKEKKTHKLKETLKVNVNEETKILEAKLVEKNNEKNKIVPERITLRLQKNGPPLEDGKPMKECGIKTDKYGINYVYVYLTWDEFKIKVEDDKNVKNVIVYAKKTDKVSTLKQTIVEKLTKNINEEIYIIKTKLSKANAKKTEIITVIKEKLIGNKIDELKVELEEKHNEMTKILTARKILRLDKNGSPPFEDEKTIREYVKNDATVFLELEGYEIFVHYKGKTYTIWVNDEDTVYELKGKIRKVIDIDETTRIWTFPSHDDVFKDYTKTMRFYNIGKGTLLSLKRQFTIGCQYYNDKKYLQIVEETEKVSSVKEKVLKEMIQEKSRIQPKNITLEYREEELKDDREIGSYFLIDSKGETVDVYQSCPPNSG</sequence>
<keyword evidence="4" id="KW-1185">Reference proteome</keyword>
<feature type="chain" id="PRO_5044776586" evidence="2">
    <location>
        <begin position="27"/>
        <end position="457"/>
    </location>
</feature>
<comment type="caution">
    <text evidence="3">The sequence shown here is derived from an EMBL/GenBank/DDBJ whole genome shotgun (WGS) entry which is preliminary data.</text>
</comment>
<name>A0ABD2IGF0_9BILA</name>
<feature type="signal peptide" evidence="2">
    <location>
        <begin position="1"/>
        <end position="26"/>
    </location>
</feature>
<dbReference type="Proteomes" id="UP001620626">
    <property type="component" value="Unassembled WGS sequence"/>
</dbReference>
<gene>
    <name evidence="3" type="ORF">niasHT_033837</name>
</gene>
<keyword evidence="1" id="KW-0175">Coiled coil</keyword>
<reference evidence="3 4" key="1">
    <citation type="submission" date="2024-10" db="EMBL/GenBank/DDBJ databases">
        <authorList>
            <person name="Kim D."/>
        </authorList>
    </citation>
    <scope>NUCLEOTIDE SEQUENCE [LARGE SCALE GENOMIC DNA]</scope>
    <source>
        <strain evidence="3">BH-2024</strain>
    </source>
</reference>
<evidence type="ECO:0000256" key="1">
    <source>
        <dbReference type="SAM" id="Coils"/>
    </source>
</evidence>
<evidence type="ECO:0000256" key="2">
    <source>
        <dbReference type="SAM" id="SignalP"/>
    </source>
</evidence>